<evidence type="ECO:0000259" key="10">
    <source>
        <dbReference type="PROSITE" id="PS50262"/>
    </source>
</evidence>
<feature type="compositionally biased region" description="Basic and acidic residues" evidence="8">
    <location>
        <begin position="268"/>
        <end position="282"/>
    </location>
</feature>
<dbReference type="GO" id="GO:0032870">
    <property type="term" value="P:cellular response to hormone stimulus"/>
    <property type="evidence" value="ECO:0007669"/>
    <property type="project" value="TreeGrafter"/>
</dbReference>
<dbReference type="InterPro" id="IPR000276">
    <property type="entry name" value="GPCR_Rhodpsn"/>
</dbReference>
<feature type="region of interest" description="Disordered" evidence="8">
    <location>
        <begin position="157"/>
        <end position="211"/>
    </location>
</feature>
<dbReference type="Pfam" id="PF00001">
    <property type="entry name" value="7tm_1"/>
    <property type="match status" value="1"/>
</dbReference>
<feature type="transmembrane region" description="Helical" evidence="9">
    <location>
        <begin position="91"/>
        <end position="120"/>
    </location>
</feature>
<evidence type="ECO:0000256" key="6">
    <source>
        <dbReference type="ARBA" id="ARBA00023170"/>
    </source>
</evidence>
<evidence type="ECO:0000313" key="12">
    <source>
        <dbReference type="Proteomes" id="UP001283361"/>
    </source>
</evidence>
<feature type="compositionally biased region" description="Basic and acidic residues" evidence="8">
    <location>
        <begin position="456"/>
        <end position="472"/>
    </location>
</feature>
<feature type="region of interest" description="Disordered" evidence="8">
    <location>
        <begin position="449"/>
        <end position="472"/>
    </location>
</feature>
<feature type="region of interest" description="Disordered" evidence="8">
    <location>
        <begin position="260"/>
        <end position="291"/>
    </location>
</feature>
<feature type="compositionally biased region" description="Low complexity" evidence="8">
    <location>
        <begin position="171"/>
        <end position="182"/>
    </location>
</feature>
<accession>A0AAE0XRL8</accession>
<keyword evidence="4 9" id="KW-1133">Transmembrane helix</keyword>
<proteinExistence type="inferred from homology"/>
<dbReference type="AlphaFoldDB" id="A0AAE0XRL8"/>
<evidence type="ECO:0000256" key="8">
    <source>
        <dbReference type="SAM" id="MobiDB-lite"/>
    </source>
</evidence>
<dbReference type="SUPFAM" id="SSF81321">
    <property type="entry name" value="Family A G protein-coupled receptor-like"/>
    <property type="match status" value="1"/>
</dbReference>
<feature type="transmembrane region" description="Helical" evidence="9">
    <location>
        <begin position="370"/>
        <end position="396"/>
    </location>
</feature>
<evidence type="ECO:0000256" key="1">
    <source>
        <dbReference type="ARBA" id="ARBA00004651"/>
    </source>
</evidence>
<dbReference type="InterPro" id="IPR017452">
    <property type="entry name" value="GPCR_Rhodpsn_7TM"/>
</dbReference>
<feature type="transmembrane region" description="Helical" evidence="9">
    <location>
        <begin position="6"/>
        <end position="22"/>
    </location>
</feature>
<keyword evidence="5 9" id="KW-0472">Membrane</keyword>
<dbReference type="PANTHER" id="PTHR24241:SF161">
    <property type="entry name" value="G-PROTEIN COUPLED RECEPTORS FAMILY 1 PROFILE DOMAIN-CONTAINING PROTEIN"/>
    <property type="match status" value="1"/>
</dbReference>
<dbReference type="Gene3D" id="1.20.1070.10">
    <property type="entry name" value="Rhodopsin 7-helix transmembrane proteins"/>
    <property type="match status" value="2"/>
</dbReference>
<feature type="transmembrane region" description="Helical" evidence="9">
    <location>
        <begin position="43"/>
        <end position="65"/>
    </location>
</feature>
<feature type="transmembrane region" description="Helical" evidence="9">
    <location>
        <begin position="336"/>
        <end position="358"/>
    </location>
</feature>
<dbReference type="GO" id="GO:0005886">
    <property type="term" value="C:plasma membrane"/>
    <property type="evidence" value="ECO:0007669"/>
    <property type="project" value="UniProtKB-SubCell"/>
</dbReference>
<evidence type="ECO:0000256" key="5">
    <source>
        <dbReference type="ARBA" id="ARBA00023136"/>
    </source>
</evidence>
<dbReference type="PRINTS" id="PR00237">
    <property type="entry name" value="GPCRRHODOPSN"/>
</dbReference>
<dbReference type="Proteomes" id="UP001283361">
    <property type="component" value="Unassembled WGS sequence"/>
</dbReference>
<evidence type="ECO:0000313" key="11">
    <source>
        <dbReference type="EMBL" id="KAK3706051.1"/>
    </source>
</evidence>
<keyword evidence="6 7" id="KW-0675">Receptor</keyword>
<keyword evidence="3 7" id="KW-0812">Transmembrane</keyword>
<dbReference type="EMBL" id="JAWDGP010007755">
    <property type="protein sequence ID" value="KAK3706051.1"/>
    <property type="molecule type" value="Genomic_DNA"/>
</dbReference>
<name>A0AAE0XRL8_9GAST</name>
<organism evidence="11 12">
    <name type="scientific">Elysia crispata</name>
    <name type="common">lettuce slug</name>
    <dbReference type="NCBI Taxonomy" id="231223"/>
    <lineage>
        <taxon>Eukaryota</taxon>
        <taxon>Metazoa</taxon>
        <taxon>Spiralia</taxon>
        <taxon>Lophotrochozoa</taxon>
        <taxon>Mollusca</taxon>
        <taxon>Gastropoda</taxon>
        <taxon>Heterobranchia</taxon>
        <taxon>Euthyneura</taxon>
        <taxon>Panpulmonata</taxon>
        <taxon>Sacoglossa</taxon>
        <taxon>Placobranchoidea</taxon>
        <taxon>Plakobranchidae</taxon>
        <taxon>Elysia</taxon>
    </lineage>
</organism>
<keyword evidence="7" id="KW-0807">Transducer</keyword>
<dbReference type="GO" id="GO:0005000">
    <property type="term" value="F:vasopressin receptor activity"/>
    <property type="evidence" value="ECO:0007669"/>
    <property type="project" value="TreeGrafter"/>
</dbReference>
<dbReference type="PROSITE" id="PS50262">
    <property type="entry name" value="G_PROTEIN_RECEP_F1_2"/>
    <property type="match status" value="1"/>
</dbReference>
<keyword evidence="2" id="KW-1003">Cell membrane</keyword>
<evidence type="ECO:0000256" key="3">
    <source>
        <dbReference type="ARBA" id="ARBA00022692"/>
    </source>
</evidence>
<protein>
    <recommendedName>
        <fullName evidence="10">G-protein coupled receptors family 1 profile domain-containing protein</fullName>
    </recommendedName>
</protein>
<dbReference type="GO" id="GO:0042277">
    <property type="term" value="F:peptide binding"/>
    <property type="evidence" value="ECO:0007669"/>
    <property type="project" value="TreeGrafter"/>
</dbReference>
<keyword evidence="7" id="KW-0297">G-protein coupled receptor</keyword>
<evidence type="ECO:0000256" key="2">
    <source>
        <dbReference type="ARBA" id="ARBA00022475"/>
    </source>
</evidence>
<reference evidence="11" key="1">
    <citation type="journal article" date="2023" name="G3 (Bethesda)">
        <title>A reference genome for the long-term kleptoplast-retaining sea slug Elysia crispata morphotype clarki.</title>
        <authorList>
            <person name="Eastman K.E."/>
            <person name="Pendleton A.L."/>
            <person name="Shaikh M.A."/>
            <person name="Suttiyut T."/>
            <person name="Ogas R."/>
            <person name="Tomko P."/>
            <person name="Gavelis G."/>
            <person name="Widhalm J.R."/>
            <person name="Wisecaver J.H."/>
        </authorList>
    </citation>
    <scope>NUCLEOTIDE SEQUENCE</scope>
    <source>
        <strain evidence="11">ECLA1</strain>
    </source>
</reference>
<dbReference type="PROSITE" id="PS00237">
    <property type="entry name" value="G_PROTEIN_RECEP_F1_1"/>
    <property type="match status" value="1"/>
</dbReference>
<evidence type="ECO:0000256" key="7">
    <source>
        <dbReference type="RuleBase" id="RU000688"/>
    </source>
</evidence>
<comment type="caution">
    <text evidence="11">The sequence shown here is derived from an EMBL/GenBank/DDBJ whole genome shotgun (WGS) entry which is preliminary data.</text>
</comment>
<keyword evidence="12" id="KW-1185">Reference proteome</keyword>
<evidence type="ECO:0000256" key="4">
    <source>
        <dbReference type="ARBA" id="ARBA00022989"/>
    </source>
</evidence>
<dbReference type="PANTHER" id="PTHR24241">
    <property type="entry name" value="NEUROPEPTIDE RECEPTOR-RELATED G-PROTEIN COUPLED RECEPTOR"/>
    <property type="match status" value="1"/>
</dbReference>
<evidence type="ECO:0000256" key="9">
    <source>
        <dbReference type="SAM" id="Phobius"/>
    </source>
</evidence>
<sequence length="502" mass="56182">MLGEGEVFVLYLSTYMLVMTAVDRYLSVCHPLSSFNTSSKSKVYVMIAFAYALSALLSLPQPIIFKYQEQLADQKVYDCWVDFDPPWTLNLYITSFLVAVYLVPLAILIYTYVSICYAIWQKHKHSQCQYQLGAHEMSKVARSSHNEMNVEVADIRGADTGTGAMPGQRNSSGSRTHSTSSSLDARGGAKFPGNIQSRSLNVGVGGASHRPASTYIHHHHHHQHHHYHTNQGGFYKHSSKYCTGPGIRCALVEGRTGMSPSSLLASGRDGRLARSGRGDHGTKRGKGQADNRQFVARSNAIRRRANLVVTTTNGSARSSTGSVRGLSRAKMKTVKLTFVVIVAYVVCWTPFFVSQLWWLYDESQESNDAVVIMILLSSLNSCCNPLIYLSFSGKILQRVGLRRRRSRCSCHNWLWLSCRNYSCHCGCWPFGRHSCRKCYRGHAHRLNKHVNNNSSNREDHNKDEPSAGREDEHLRAEFKTAPRDVCTAGIGVVPSIELRDLM</sequence>
<comment type="similarity">
    <text evidence="7">Belongs to the G-protein coupled receptor 1 family.</text>
</comment>
<feature type="domain" description="G-protein coupled receptors family 1 profile" evidence="10">
    <location>
        <begin position="1"/>
        <end position="388"/>
    </location>
</feature>
<comment type="subcellular location">
    <subcellularLocation>
        <location evidence="1">Cell membrane</location>
        <topology evidence="1">Multi-pass membrane protein</topology>
    </subcellularLocation>
</comment>
<gene>
    <name evidence="11" type="ORF">RRG08_016671</name>
</gene>